<dbReference type="Gene3D" id="1.20.1260.60">
    <property type="entry name" value="Vacuolar protein sorting-associated protein Ist1"/>
    <property type="match status" value="1"/>
</dbReference>
<gene>
    <name evidence="3" type="ORF">IE077_000512</name>
</gene>
<proteinExistence type="inferred from homology"/>
<dbReference type="InterPro" id="IPR005061">
    <property type="entry name" value="Ist1"/>
</dbReference>
<accession>A0ABQ7J8Q3</accession>
<organism evidence="3 4">
    <name type="scientific">Cardiosporidium cionae</name>
    <dbReference type="NCBI Taxonomy" id="476202"/>
    <lineage>
        <taxon>Eukaryota</taxon>
        <taxon>Sar</taxon>
        <taxon>Alveolata</taxon>
        <taxon>Apicomplexa</taxon>
        <taxon>Aconoidasida</taxon>
        <taxon>Nephromycida</taxon>
        <taxon>Cardiosporidium</taxon>
    </lineage>
</organism>
<evidence type="ECO:0000313" key="4">
    <source>
        <dbReference type="Proteomes" id="UP000823046"/>
    </source>
</evidence>
<comment type="caution">
    <text evidence="3">The sequence shown here is derived from an EMBL/GenBank/DDBJ whole genome shotgun (WGS) entry which is preliminary data.</text>
</comment>
<dbReference type="PANTHER" id="PTHR12161">
    <property type="entry name" value="IST1 FAMILY MEMBER"/>
    <property type="match status" value="1"/>
</dbReference>
<dbReference type="Pfam" id="PF03398">
    <property type="entry name" value="Ist1"/>
    <property type="match status" value="1"/>
</dbReference>
<name>A0ABQ7J8Q3_9APIC</name>
<evidence type="ECO:0000256" key="2">
    <source>
        <dbReference type="SAM" id="MobiDB-lite"/>
    </source>
</evidence>
<sequence length="285" mass="31849">MGPFNKFNAANCRTKLHLACNRAKINKNKLNASSKYLRIEIAGLLKIGKDEVASIKTERLLHDRNLEKAYEELQTFCEILAERISIIDSSKYCPSDLIAVVDSILYCEPRTKILELSQIKDELKKKYGKGWVKDALQNKRQQVHYKLIQYLSLVPPLEVEIVQALASCAKENGTHWIPPNYASRMPFNAATIHGNDLKAEPPVMATCIPPGSLNCSSTAPYSQEPSPTAPPPPQSYMKMPDDPSTPNSTKTTSHDSLYENPSIFPDPKDASLDDRISRLGGKFNF</sequence>
<reference evidence="3 4" key="1">
    <citation type="journal article" date="2020" name="bioRxiv">
        <title>Metabolic contributions of an alphaproteobacterial endosymbiont in the apicomplexan Cardiosporidium cionae.</title>
        <authorList>
            <person name="Hunter E.S."/>
            <person name="Paight C.J."/>
            <person name="Lane C.E."/>
        </authorList>
    </citation>
    <scope>NUCLEOTIDE SEQUENCE [LARGE SCALE GENOMIC DNA]</scope>
    <source>
        <strain evidence="3">ESH_2018</strain>
    </source>
</reference>
<dbReference type="Proteomes" id="UP000823046">
    <property type="component" value="Unassembled WGS sequence"/>
</dbReference>
<evidence type="ECO:0000313" key="3">
    <source>
        <dbReference type="EMBL" id="KAF8820351.1"/>
    </source>
</evidence>
<comment type="similarity">
    <text evidence="1">Belongs to the IST1 family.</text>
</comment>
<dbReference type="PANTHER" id="PTHR12161:SF5">
    <property type="entry name" value="IST1 HOMOLOG"/>
    <property type="match status" value="1"/>
</dbReference>
<feature type="region of interest" description="Disordered" evidence="2">
    <location>
        <begin position="216"/>
        <end position="285"/>
    </location>
</feature>
<evidence type="ECO:0008006" key="5">
    <source>
        <dbReference type="Google" id="ProtNLM"/>
    </source>
</evidence>
<dbReference type="InterPro" id="IPR042277">
    <property type="entry name" value="IST1-like"/>
</dbReference>
<keyword evidence="4" id="KW-1185">Reference proteome</keyword>
<evidence type="ECO:0000256" key="1">
    <source>
        <dbReference type="ARBA" id="ARBA00005536"/>
    </source>
</evidence>
<protein>
    <recommendedName>
        <fullName evidence="5">IST1 homolog</fullName>
    </recommendedName>
</protein>
<feature type="compositionally biased region" description="Basic and acidic residues" evidence="2">
    <location>
        <begin position="266"/>
        <end position="277"/>
    </location>
</feature>
<dbReference type="EMBL" id="JADAQX010000408">
    <property type="protein sequence ID" value="KAF8820351.1"/>
    <property type="molecule type" value="Genomic_DNA"/>
</dbReference>